<protein>
    <submittedName>
        <fullName evidence="1">Cell filamentation protein Fic</fullName>
    </submittedName>
</protein>
<comment type="caution">
    <text evidence="1">The sequence shown here is derived from an EMBL/GenBank/DDBJ whole genome shotgun (WGS) entry which is preliminary data.</text>
</comment>
<feature type="non-terminal residue" evidence="1">
    <location>
        <position position="61"/>
    </location>
</feature>
<dbReference type="Gene3D" id="1.10.3290.10">
    <property type="entry name" value="Fido-like domain"/>
    <property type="match status" value="1"/>
</dbReference>
<proteinExistence type="predicted"/>
<dbReference type="InterPro" id="IPR036597">
    <property type="entry name" value="Fido-like_dom_sf"/>
</dbReference>
<evidence type="ECO:0000313" key="1">
    <source>
        <dbReference type="EMBL" id="TGD84789.1"/>
    </source>
</evidence>
<dbReference type="AlphaFoldDB" id="A0A4Z0MYE9"/>
<name>A0A4Z0MYE9_SALET</name>
<organism evidence="1 2">
    <name type="scientific">Salmonella enterica subsp. enterica serovar Poona</name>
    <dbReference type="NCBI Taxonomy" id="436295"/>
    <lineage>
        <taxon>Bacteria</taxon>
        <taxon>Pseudomonadati</taxon>
        <taxon>Pseudomonadota</taxon>
        <taxon>Gammaproteobacteria</taxon>
        <taxon>Enterobacterales</taxon>
        <taxon>Enterobacteriaceae</taxon>
        <taxon>Salmonella</taxon>
    </lineage>
</organism>
<accession>A0A4Z0MYE9</accession>
<evidence type="ECO:0000313" key="2">
    <source>
        <dbReference type="Proteomes" id="UP000298196"/>
    </source>
</evidence>
<keyword evidence="2" id="KW-1185">Reference proteome</keyword>
<dbReference type="Proteomes" id="UP000298196">
    <property type="component" value="Unassembled WGS sequence"/>
</dbReference>
<gene>
    <name evidence="1" type="ORF">C9F07_12805</name>
</gene>
<dbReference type="EMBL" id="PYKI01001363">
    <property type="protein sequence ID" value="TGD84789.1"/>
    <property type="molecule type" value="Genomic_DNA"/>
</dbReference>
<reference evidence="1 2" key="1">
    <citation type="submission" date="2018-03" db="EMBL/GenBank/DDBJ databases">
        <title>Non-Typhoidal Salmonella genome sequencing and assembly.</title>
        <authorList>
            <person name="Matchawe C."/>
        </authorList>
    </citation>
    <scope>NUCLEOTIDE SEQUENCE [LARGE SCALE GENOMIC DNA]</scope>
    <source>
        <strain evidence="1 2">22sa</strain>
    </source>
</reference>
<sequence>MSDKFGEGRDPYLYPGLNVMRNRLGIHQAQRLAQAPNHMPALRAATMELGPGHRGGALLCA</sequence>